<dbReference type="AlphaFoldDB" id="A0A238J6N3"/>
<dbReference type="GO" id="GO:0004622">
    <property type="term" value="F:phosphatidylcholine lysophospholipase activity"/>
    <property type="evidence" value="ECO:0007669"/>
    <property type="project" value="TreeGrafter"/>
</dbReference>
<keyword evidence="3" id="KW-1185">Reference proteome</keyword>
<dbReference type="InterPro" id="IPR036514">
    <property type="entry name" value="SGNH_hydro_sf"/>
</dbReference>
<name>A0A238J6N3_9RHOB</name>
<dbReference type="PANTHER" id="PTHR30383:SF5">
    <property type="entry name" value="SGNH HYDROLASE-TYPE ESTERASE DOMAIN-CONTAINING PROTEIN"/>
    <property type="match status" value="1"/>
</dbReference>
<organism evidence="2 3">
    <name type="scientific">Boseongicola aestuarii</name>
    <dbReference type="NCBI Taxonomy" id="1470561"/>
    <lineage>
        <taxon>Bacteria</taxon>
        <taxon>Pseudomonadati</taxon>
        <taxon>Pseudomonadota</taxon>
        <taxon>Alphaproteobacteria</taxon>
        <taxon>Rhodobacterales</taxon>
        <taxon>Paracoccaceae</taxon>
        <taxon>Boseongicola</taxon>
    </lineage>
</organism>
<dbReference type="PANTHER" id="PTHR30383">
    <property type="entry name" value="THIOESTERASE 1/PROTEASE 1/LYSOPHOSPHOLIPASE L1"/>
    <property type="match status" value="1"/>
</dbReference>
<dbReference type="EMBL" id="FXXQ01000030">
    <property type="protein sequence ID" value="SMX25795.1"/>
    <property type="molecule type" value="Genomic_DNA"/>
</dbReference>
<protein>
    <recommendedName>
        <fullName evidence="1">SGNH hydrolase-type esterase domain-containing protein</fullName>
    </recommendedName>
</protein>
<dbReference type="OrthoDB" id="9804395at2"/>
<dbReference type="Pfam" id="PF13472">
    <property type="entry name" value="Lipase_GDSL_2"/>
    <property type="match status" value="1"/>
</dbReference>
<dbReference type="Proteomes" id="UP000201838">
    <property type="component" value="Unassembled WGS sequence"/>
</dbReference>
<dbReference type="CDD" id="cd01836">
    <property type="entry name" value="FeeA_FeeB_like"/>
    <property type="match status" value="1"/>
</dbReference>
<reference evidence="2 3" key="1">
    <citation type="submission" date="2017-05" db="EMBL/GenBank/DDBJ databases">
        <authorList>
            <person name="Song R."/>
            <person name="Chenine A.L."/>
            <person name="Ruprecht R.M."/>
        </authorList>
    </citation>
    <scope>NUCLEOTIDE SEQUENCE [LARGE SCALE GENOMIC DNA]</scope>
    <source>
        <strain evidence="2 3">CECT 8489</strain>
    </source>
</reference>
<dbReference type="InterPro" id="IPR051532">
    <property type="entry name" value="Ester_Hydrolysis_Enzymes"/>
</dbReference>
<evidence type="ECO:0000313" key="3">
    <source>
        <dbReference type="Proteomes" id="UP000201838"/>
    </source>
</evidence>
<dbReference type="RefSeq" id="WP_141138344.1">
    <property type="nucleotide sequence ID" value="NZ_FXXQ01000030.1"/>
</dbReference>
<dbReference type="InterPro" id="IPR013830">
    <property type="entry name" value="SGNH_hydro"/>
</dbReference>
<dbReference type="Gene3D" id="3.40.50.1110">
    <property type="entry name" value="SGNH hydrolase"/>
    <property type="match status" value="1"/>
</dbReference>
<gene>
    <name evidence="2" type="ORF">BOA8489_03939</name>
</gene>
<sequence>MLDVAAQILLFPVLVIQGAFVRRSALRLADPAGHRRGVSGRGPNMSLLIIGDSSAVGVGTSHQEEALAGQMRKRLSQTNTVYWAVDAKTGATTADTIARLRESPNQKFDIVSVSLGVNDITTRVPLAVWLRQFSTLLELAESKFQAEVICVSGIPPIRYFPLLPQPLRWVLGAQARRFDCALRKLVADRTGCRFVEMDFEPDIAQMSPDGFHPGPKVYSEWGRKVYRAIRYDAKRLRCPSEN</sequence>
<feature type="domain" description="SGNH hydrolase-type esterase" evidence="1">
    <location>
        <begin position="50"/>
        <end position="218"/>
    </location>
</feature>
<accession>A0A238J6N3</accession>
<evidence type="ECO:0000259" key="1">
    <source>
        <dbReference type="Pfam" id="PF13472"/>
    </source>
</evidence>
<proteinExistence type="predicted"/>
<evidence type="ECO:0000313" key="2">
    <source>
        <dbReference type="EMBL" id="SMX25795.1"/>
    </source>
</evidence>
<dbReference type="SUPFAM" id="SSF52266">
    <property type="entry name" value="SGNH hydrolase"/>
    <property type="match status" value="1"/>
</dbReference>